<evidence type="ECO:0000313" key="2">
    <source>
        <dbReference type="Proteomes" id="UP000288082"/>
    </source>
</evidence>
<sequence length="78" mass="9103">MNDLINALNTFIHLFPWGERCLLLLHHLKNAKTPEEQGRVRLAIYLLMEELRKENYGHYLLADGFFTAARTAMEKEAT</sequence>
<dbReference type="EMBL" id="PELM01000283">
    <property type="protein sequence ID" value="RTH02009.1"/>
    <property type="molecule type" value="Genomic_DNA"/>
</dbReference>
<name>A0A430R3N3_THESC</name>
<dbReference type="RefSeq" id="WP_172957892.1">
    <property type="nucleotide sequence ID" value="NZ_PELM01000283.1"/>
</dbReference>
<evidence type="ECO:0000313" key="1">
    <source>
        <dbReference type="EMBL" id="RTH02009.1"/>
    </source>
</evidence>
<accession>A0A430R3N3</accession>
<comment type="caution">
    <text evidence="1">The sequence shown here is derived from an EMBL/GenBank/DDBJ whole genome shotgun (WGS) entry which is preliminary data.</text>
</comment>
<reference evidence="1 2" key="1">
    <citation type="journal article" date="2019" name="Extremophiles">
        <title>Biogeography of thermophiles and predominance of Thermus scotoductus in domestic water heaters.</title>
        <authorList>
            <person name="Wilpiszeski R.L."/>
            <person name="Zhang Z."/>
            <person name="House C.H."/>
        </authorList>
    </citation>
    <scope>NUCLEOTIDE SEQUENCE [LARGE SCALE GENOMIC DNA]</scope>
    <source>
        <strain evidence="1 2">38_S38</strain>
    </source>
</reference>
<gene>
    <name evidence="1" type="ORF">CSW50_08465</name>
</gene>
<dbReference type="Proteomes" id="UP000288082">
    <property type="component" value="Unassembled WGS sequence"/>
</dbReference>
<protein>
    <submittedName>
        <fullName evidence="1">Uncharacterized protein</fullName>
    </submittedName>
</protein>
<organism evidence="1 2">
    <name type="scientific">Thermus scotoductus</name>
    <dbReference type="NCBI Taxonomy" id="37636"/>
    <lineage>
        <taxon>Bacteria</taxon>
        <taxon>Thermotogati</taxon>
        <taxon>Deinococcota</taxon>
        <taxon>Deinococci</taxon>
        <taxon>Thermales</taxon>
        <taxon>Thermaceae</taxon>
        <taxon>Thermus</taxon>
    </lineage>
</organism>
<dbReference type="AlphaFoldDB" id="A0A430R3N3"/>
<proteinExistence type="predicted"/>